<feature type="region of interest" description="Disordered" evidence="4">
    <location>
        <begin position="437"/>
        <end position="457"/>
    </location>
</feature>
<dbReference type="SMART" id="SM00567">
    <property type="entry name" value="EZ_HEAT"/>
    <property type="match status" value="2"/>
</dbReference>
<accession>A0ABR3PY61</accession>
<keyword evidence="2" id="KW-0677">Repeat</keyword>
<proteinExistence type="inferred from homology"/>
<dbReference type="InterPro" id="IPR016024">
    <property type="entry name" value="ARM-type_fold"/>
</dbReference>
<comment type="caution">
    <text evidence="6">The sequence shown here is derived from an EMBL/GenBank/DDBJ whole genome shotgun (WGS) entry which is preliminary data.</text>
</comment>
<dbReference type="InterPro" id="IPR013932">
    <property type="entry name" value="TATA-bd_TIP120"/>
</dbReference>
<evidence type="ECO:0000313" key="6">
    <source>
        <dbReference type="EMBL" id="KAL1407077.1"/>
    </source>
</evidence>
<evidence type="ECO:0000256" key="2">
    <source>
        <dbReference type="ARBA" id="ARBA00022737"/>
    </source>
</evidence>
<dbReference type="SUPFAM" id="SSF48371">
    <property type="entry name" value="ARM repeat"/>
    <property type="match status" value="1"/>
</dbReference>
<evidence type="ECO:0000256" key="3">
    <source>
        <dbReference type="ARBA" id="ARBA00022786"/>
    </source>
</evidence>
<dbReference type="InterPro" id="IPR004155">
    <property type="entry name" value="PBS_lyase_HEAT"/>
</dbReference>
<dbReference type="Gene3D" id="1.25.10.10">
    <property type="entry name" value="Leucine-rich Repeat Variant"/>
    <property type="match status" value="1"/>
</dbReference>
<dbReference type="RefSeq" id="XP_069207021.1">
    <property type="nucleotide sequence ID" value="XM_069354950.1"/>
</dbReference>
<feature type="region of interest" description="Disordered" evidence="4">
    <location>
        <begin position="341"/>
        <end position="365"/>
    </location>
</feature>
<dbReference type="Pfam" id="PF08623">
    <property type="entry name" value="TIP120"/>
    <property type="match status" value="1"/>
</dbReference>
<protein>
    <recommendedName>
        <fullName evidence="5">TATA-binding protein interacting (TIP20) domain-containing protein</fullName>
    </recommendedName>
</protein>
<name>A0ABR3PY61_9TREE</name>
<evidence type="ECO:0000313" key="7">
    <source>
        <dbReference type="Proteomes" id="UP001565368"/>
    </source>
</evidence>
<evidence type="ECO:0000256" key="4">
    <source>
        <dbReference type="SAM" id="MobiDB-lite"/>
    </source>
</evidence>
<comment type="similarity">
    <text evidence="1">Belongs to the CAND family.</text>
</comment>
<dbReference type="InterPro" id="IPR039852">
    <property type="entry name" value="CAND1/CAND2"/>
</dbReference>
<keyword evidence="3" id="KW-0833">Ubl conjugation pathway</keyword>
<evidence type="ECO:0000256" key="1">
    <source>
        <dbReference type="ARBA" id="ARBA00007657"/>
    </source>
</evidence>
<dbReference type="GeneID" id="95987533"/>
<dbReference type="Pfam" id="PF25782">
    <property type="entry name" value="TPR_CAND1"/>
    <property type="match status" value="1"/>
</dbReference>
<dbReference type="Proteomes" id="UP001565368">
    <property type="component" value="Unassembled WGS sequence"/>
</dbReference>
<keyword evidence="7" id="KW-1185">Reference proteome</keyword>
<dbReference type="PANTHER" id="PTHR12696">
    <property type="entry name" value="TIP120"/>
    <property type="match status" value="1"/>
</dbReference>
<organism evidence="6 7">
    <name type="scientific">Vanrija albida</name>
    <dbReference type="NCBI Taxonomy" id="181172"/>
    <lineage>
        <taxon>Eukaryota</taxon>
        <taxon>Fungi</taxon>
        <taxon>Dikarya</taxon>
        <taxon>Basidiomycota</taxon>
        <taxon>Agaricomycotina</taxon>
        <taxon>Tremellomycetes</taxon>
        <taxon>Trichosporonales</taxon>
        <taxon>Trichosporonaceae</taxon>
        <taxon>Vanrija</taxon>
    </lineage>
</organism>
<gene>
    <name evidence="6" type="ORF">Q8F55_006490</name>
</gene>
<reference evidence="6 7" key="1">
    <citation type="submission" date="2023-08" db="EMBL/GenBank/DDBJ databases">
        <title>Annotated Genome Sequence of Vanrija albida AlHP1.</title>
        <authorList>
            <person name="Herzog R."/>
        </authorList>
    </citation>
    <scope>NUCLEOTIDE SEQUENCE [LARGE SCALE GENOMIC DNA]</scope>
    <source>
        <strain evidence="6 7">AlHP1</strain>
    </source>
</reference>
<sequence length="1267" mass="137225">MSTSRQALNALVSSLTDKFKSSDSDLRVMALIDLNKELTRIVNSPTPVSKTTSKGPDVYADEAVEKLLTSQVLGLLTDSNAEVKNAAVACLANMSKKARPNYLRQIVVSITDGIGAPDQKVDEEVRDISCLALKSVVAEIPPEGNNVDGVLAIILDRVRQNVAHPSTNPQLASELLQILTDVYQRFPAAVAASADLQESSYSNFKHVLSTSRLSIRKRAVPALAAFISVCPQRFEQLKADLAKGFAAGGDSAKAWVAAVGGIAKTGAAPAIGSLIAEGGLLEGILKQTEDVEDSDAVEGALTTLEVLVLRTPAAVAPYAETITNRALQLVKYDPNYVDFDDDDVDMDDEDEDDDDDDEFDTGAYSDDDDDSWKIRRSSAKLLNALISTRIDLLLDFYKVAAPVLIARFSEREESVRLEVLGAFEALLKQTANARTAELTSGGKNKRKRSDDMDQDAANDESVVRSLQELRPQLVKAILKQTTAKTVSTRQESFVLLRQVVEALDGGLDSEADAICTAAQNALCTSDSTTPSLTIAALTFLAAFFTHHLTRSYSTHLVGLSQSIVRCMRDKLQRVNFEAFAAASALAKAIRPLNNRGSQSPLRSNLDKPIQQIFTATTNVLGDSSVDGDVREKALNTLGDLLVHEGDALSAQLPEALKLITARLTSENTAPAAVVVIGRVAESSLVGGGAFNAWLLDVLSEVVVFVRRNKRSVSKTSEFVTLEHILNRIGPNLPADVASAIVGELEGFVSTPGALRIISLVLANQPASRPAVDKSILPQVFRLIKSPSSGPVADELPTFFAAYVDGDVDCAIRLVPTLANNLPKASIIPDATAGGTQPYNTTAKIIGTVVEHSQRNLAGILELFQRPLKSSKSSEVELYLSLLVIGEVGRNFNLSANAGLLDSVLALFQHPSEDVRSAAAFAAGNITVGASDQYLPVLIKHIETEKSESIRLLLLYALKEVILNSSTGQLEKLTDILWQPLFGTGVASPDTATTGDDGIRNVKAACIGKLTVASPERFLPQLQNMLQSTPAQRALVAASIRYTFIDSSASYSELLAPYVGDFLSLMQDENLVVRRLSVASLNAALQHKPHLIVDKLGTVQPWLYAETEVKKELQREVQMGPWKVIEDDGLENRKTAYETLYTLLATAFSKIDLPKFTERVLAALSDVNEIKILGLMLLLRLGQLAPAVVIPRLDEVSVSLAVIMKDLEVKEDTIKQDLERKQEMQRTALRTAIPLYRMSTAAQAPHFHSFIGGLLKTEEWKEYRDYQA</sequence>
<feature type="domain" description="TATA-binding protein interacting (TIP20)" evidence="5">
    <location>
        <begin position="1090"/>
        <end position="1250"/>
    </location>
</feature>
<evidence type="ECO:0000259" key="5">
    <source>
        <dbReference type="Pfam" id="PF08623"/>
    </source>
</evidence>
<dbReference type="EMBL" id="JBBXJM010000005">
    <property type="protein sequence ID" value="KAL1407077.1"/>
    <property type="molecule type" value="Genomic_DNA"/>
</dbReference>
<dbReference type="InterPro" id="IPR011989">
    <property type="entry name" value="ARM-like"/>
</dbReference>